<comment type="catalytic activity">
    <reaction evidence="15">
        <text>N-acetyl-alpha-D-glucosamine 1-phosphate + UTP + H(+) = UDP-N-acetyl-alpha-D-glucosamine + diphosphate</text>
        <dbReference type="Rhea" id="RHEA:13509"/>
        <dbReference type="ChEBI" id="CHEBI:15378"/>
        <dbReference type="ChEBI" id="CHEBI:33019"/>
        <dbReference type="ChEBI" id="CHEBI:46398"/>
        <dbReference type="ChEBI" id="CHEBI:57705"/>
        <dbReference type="ChEBI" id="CHEBI:57776"/>
        <dbReference type="EC" id="2.7.7.23"/>
    </reaction>
</comment>
<dbReference type="GO" id="GO:0003977">
    <property type="term" value="F:UDP-N-acetylglucosamine diphosphorylase activity"/>
    <property type="evidence" value="ECO:0007669"/>
    <property type="project" value="UniProtKB-EC"/>
</dbReference>
<evidence type="ECO:0000256" key="8">
    <source>
        <dbReference type="ARBA" id="ARBA00022679"/>
    </source>
</evidence>
<sequence>IFNILENLKPSERGEIELTDAIVELIKKKREIKGIKLKGYWSDIGRPWDILEGNKHILKGIKSKILGDVGKNVVISGNVIIEEGAVVKDNTVIEGPAIIKSGSIIGPLAYIRPNTVLMENTLVGNSSEIKGSIIMKNTKIPHLSYVGDSIIGENCNIACNTITANLRFDDKPVKVNIKGKVVESVRKLGVIMGDNVKTGVQVSFMPGVKIGSNCWIGANLLIDRDVESNSIIYKREEKIIKKLNKRDKQDK</sequence>
<evidence type="ECO:0000256" key="13">
    <source>
        <dbReference type="ARBA" id="ARBA00024726"/>
    </source>
</evidence>
<dbReference type="PANTHER" id="PTHR43584:SF8">
    <property type="entry name" value="N-ACETYLMURAMATE ALPHA-1-PHOSPHATE URIDYLYLTRANSFERASE"/>
    <property type="match status" value="1"/>
</dbReference>
<proteinExistence type="inferred from homology"/>
<keyword evidence="12" id="KW-0012">Acyltransferase</keyword>
<dbReference type="EC" id="2.7.7.23" evidence="6"/>
<evidence type="ECO:0000256" key="2">
    <source>
        <dbReference type="ARBA" id="ARBA00005208"/>
    </source>
</evidence>
<name>A0A832YRC6_9EURY</name>
<dbReference type="Gene3D" id="2.160.10.10">
    <property type="entry name" value="Hexapeptide repeat proteins"/>
    <property type="match status" value="1"/>
</dbReference>
<evidence type="ECO:0000256" key="14">
    <source>
        <dbReference type="ARBA" id="ARBA00048247"/>
    </source>
</evidence>
<evidence type="ECO:0000256" key="1">
    <source>
        <dbReference type="ARBA" id="ARBA00005166"/>
    </source>
</evidence>
<dbReference type="InterPro" id="IPR011004">
    <property type="entry name" value="Trimer_LpxA-like_sf"/>
</dbReference>
<dbReference type="EC" id="2.3.1.157" evidence="5"/>
<dbReference type="AlphaFoldDB" id="A0A832YRC6"/>
<evidence type="ECO:0000313" key="19">
    <source>
        <dbReference type="Proteomes" id="UP000605144"/>
    </source>
</evidence>
<dbReference type="InterPro" id="IPR050065">
    <property type="entry name" value="GlmU-like"/>
</dbReference>
<dbReference type="SUPFAM" id="SSF53448">
    <property type="entry name" value="Nucleotide-diphospho-sugar transferases"/>
    <property type="match status" value="1"/>
</dbReference>
<evidence type="ECO:0000256" key="3">
    <source>
        <dbReference type="ARBA" id="ARBA00007707"/>
    </source>
</evidence>
<comment type="catalytic activity">
    <reaction evidence="14">
        <text>alpha-D-glucosamine 1-phosphate + acetyl-CoA = N-acetyl-alpha-D-glucosamine 1-phosphate + CoA + H(+)</text>
        <dbReference type="Rhea" id="RHEA:13725"/>
        <dbReference type="ChEBI" id="CHEBI:15378"/>
        <dbReference type="ChEBI" id="CHEBI:57287"/>
        <dbReference type="ChEBI" id="CHEBI:57288"/>
        <dbReference type="ChEBI" id="CHEBI:57776"/>
        <dbReference type="ChEBI" id="CHEBI:58516"/>
        <dbReference type="EC" id="2.3.1.157"/>
    </reaction>
</comment>
<dbReference type="InterPro" id="IPR056729">
    <property type="entry name" value="GMPPB_C"/>
</dbReference>
<organism evidence="18 19">
    <name type="scientific">Methanothermococcus okinawensis</name>
    <dbReference type="NCBI Taxonomy" id="155863"/>
    <lineage>
        <taxon>Archaea</taxon>
        <taxon>Methanobacteriati</taxon>
        <taxon>Methanobacteriota</taxon>
        <taxon>Methanomada group</taxon>
        <taxon>Methanococci</taxon>
        <taxon>Methanococcales</taxon>
        <taxon>Methanococcaceae</taxon>
        <taxon>Methanothermococcus</taxon>
    </lineage>
</organism>
<protein>
    <recommendedName>
        <fullName evidence="7">Bifunctional protein GlmU</fullName>
        <ecNumber evidence="5">2.3.1.157</ecNumber>
        <ecNumber evidence="6">2.7.7.23</ecNumber>
    </recommendedName>
</protein>
<comment type="function">
    <text evidence="13">Catalyzes the last two sequential reactions in the de novo biosynthetic pathway for UDP-N-acetyl-glucosamine (UDP-GlcNAc). Responsible for the acetylation of GlcN-1-P to GlcNAc-1-P, and for the uridyl transfer from UTP to GlcNAc-1-P, to produce UDP-GlcNAc and pyrophosphate.</text>
</comment>
<dbReference type="PANTHER" id="PTHR43584">
    <property type="entry name" value="NUCLEOTIDYL TRANSFERASE"/>
    <property type="match status" value="1"/>
</dbReference>
<dbReference type="Proteomes" id="UP000605144">
    <property type="component" value="Unassembled WGS sequence"/>
</dbReference>
<evidence type="ECO:0000259" key="16">
    <source>
        <dbReference type="Pfam" id="PF00483"/>
    </source>
</evidence>
<dbReference type="InterPro" id="IPR029044">
    <property type="entry name" value="Nucleotide-diphossugar_trans"/>
</dbReference>
<dbReference type="Pfam" id="PF00483">
    <property type="entry name" value="NTP_transferase"/>
    <property type="match status" value="1"/>
</dbReference>
<dbReference type="InterPro" id="IPR023915">
    <property type="entry name" value="Bifunctiontional_GlmU_arc-type"/>
</dbReference>
<dbReference type="SUPFAM" id="SSF51161">
    <property type="entry name" value="Trimeric LpxA-like enzymes"/>
    <property type="match status" value="1"/>
</dbReference>
<keyword evidence="10" id="KW-0677">Repeat</keyword>
<dbReference type="CDD" id="cd05636">
    <property type="entry name" value="LbH_G1P_TT_C_like"/>
    <property type="match status" value="1"/>
</dbReference>
<comment type="caution">
    <text evidence="18">The sequence shown here is derived from an EMBL/GenBank/DDBJ whole genome shotgun (WGS) entry which is preliminary data.</text>
</comment>
<keyword evidence="8 18" id="KW-0808">Transferase</keyword>
<feature type="non-terminal residue" evidence="18">
    <location>
        <position position="1"/>
    </location>
</feature>
<comment type="similarity">
    <text evidence="3">In the C-terminal section; belongs to the transferase hexapeptide repeat family.</text>
</comment>
<dbReference type="GO" id="GO:0019134">
    <property type="term" value="F:glucosamine-1-phosphate N-acetyltransferase activity"/>
    <property type="evidence" value="ECO:0007669"/>
    <property type="project" value="UniProtKB-EC"/>
</dbReference>
<reference evidence="18" key="1">
    <citation type="journal article" date="2020" name="ISME J.">
        <title>Gammaproteobacteria mediating utilization of methyl-, sulfur- and petroleum organic compounds in deep ocean hydrothermal plumes.</title>
        <authorList>
            <person name="Zhou Z."/>
            <person name="Liu Y."/>
            <person name="Pan J."/>
            <person name="Cron B.R."/>
            <person name="Toner B.M."/>
            <person name="Anantharaman K."/>
            <person name="Breier J.A."/>
            <person name="Dick G.J."/>
            <person name="Li M."/>
        </authorList>
    </citation>
    <scope>NUCLEOTIDE SEQUENCE</scope>
    <source>
        <strain evidence="18">SZUA-1385</strain>
    </source>
</reference>
<evidence type="ECO:0000256" key="6">
    <source>
        <dbReference type="ARBA" id="ARBA00012457"/>
    </source>
</evidence>
<accession>A0A832YRC6</accession>
<gene>
    <name evidence="18" type="ORF">EYG76_00020</name>
</gene>
<dbReference type="Pfam" id="PF25087">
    <property type="entry name" value="GMPPB_C"/>
    <property type="match status" value="1"/>
</dbReference>
<comment type="pathway">
    <text evidence="2">Nucleotide-sugar biosynthesis; UDP-N-acetyl-alpha-D-glucosamine biosynthesis; UDP-N-acetyl-alpha-D-glucosamine from N-acetyl-alpha-D-glucosamine 1-phosphate: step 1/1.</text>
</comment>
<evidence type="ECO:0000256" key="9">
    <source>
        <dbReference type="ARBA" id="ARBA00022695"/>
    </source>
</evidence>
<feature type="domain" description="Nucleotidyl transferase" evidence="16">
    <location>
        <begin position="4"/>
        <end position="59"/>
    </location>
</feature>
<dbReference type="NCBIfam" id="TIGR03992">
    <property type="entry name" value="Arch_glmU"/>
    <property type="match status" value="1"/>
</dbReference>
<feature type="domain" description="Mannose-1-phosphate guanyltransferase C-terminal" evidence="17">
    <location>
        <begin position="93"/>
        <end position="196"/>
    </location>
</feature>
<comment type="similarity">
    <text evidence="4">In the N-terminal section; belongs to the N-acetylglucosamine-1-phosphate uridyltransferase family.</text>
</comment>
<dbReference type="EMBL" id="DQSV01000002">
    <property type="protein sequence ID" value="HIP16680.1"/>
    <property type="molecule type" value="Genomic_DNA"/>
</dbReference>
<dbReference type="InterPro" id="IPR005835">
    <property type="entry name" value="NTP_transferase_dom"/>
</dbReference>
<evidence type="ECO:0000256" key="5">
    <source>
        <dbReference type="ARBA" id="ARBA00012225"/>
    </source>
</evidence>
<comment type="pathway">
    <text evidence="1">Nucleotide-sugar biosynthesis; UDP-N-acetyl-alpha-D-glucosamine biosynthesis; N-acetyl-alpha-D-glucosamine 1-phosphate from alpha-D-glucosamine 6-phosphate (route II): step 2/2.</text>
</comment>
<evidence type="ECO:0000256" key="7">
    <source>
        <dbReference type="ARBA" id="ARBA00013414"/>
    </source>
</evidence>
<keyword evidence="9" id="KW-0548">Nucleotidyltransferase</keyword>
<evidence type="ECO:0000313" key="18">
    <source>
        <dbReference type="EMBL" id="HIP16680.1"/>
    </source>
</evidence>
<evidence type="ECO:0000256" key="4">
    <source>
        <dbReference type="ARBA" id="ARBA00007947"/>
    </source>
</evidence>
<evidence type="ECO:0000259" key="17">
    <source>
        <dbReference type="Pfam" id="PF25087"/>
    </source>
</evidence>
<evidence type="ECO:0000256" key="15">
    <source>
        <dbReference type="ARBA" id="ARBA00048493"/>
    </source>
</evidence>
<keyword evidence="11" id="KW-0511">Multifunctional enzyme</keyword>
<evidence type="ECO:0000256" key="10">
    <source>
        <dbReference type="ARBA" id="ARBA00022737"/>
    </source>
</evidence>
<dbReference type="Gene3D" id="3.90.550.10">
    <property type="entry name" value="Spore Coat Polysaccharide Biosynthesis Protein SpsA, Chain A"/>
    <property type="match status" value="1"/>
</dbReference>
<evidence type="ECO:0000256" key="11">
    <source>
        <dbReference type="ARBA" id="ARBA00023268"/>
    </source>
</evidence>
<evidence type="ECO:0000256" key="12">
    <source>
        <dbReference type="ARBA" id="ARBA00023315"/>
    </source>
</evidence>